<accession>A0A4Y7PGZ9</accession>
<dbReference type="AlphaFoldDB" id="A0A4Y7PGZ9"/>
<proteinExistence type="predicted"/>
<dbReference type="Proteomes" id="UP000294933">
    <property type="component" value="Unassembled WGS sequence"/>
</dbReference>
<gene>
    <name evidence="1" type="ORF">BD410DRAFT_167951</name>
</gene>
<organism evidence="1 2">
    <name type="scientific">Rickenella mellea</name>
    <dbReference type="NCBI Taxonomy" id="50990"/>
    <lineage>
        <taxon>Eukaryota</taxon>
        <taxon>Fungi</taxon>
        <taxon>Dikarya</taxon>
        <taxon>Basidiomycota</taxon>
        <taxon>Agaricomycotina</taxon>
        <taxon>Agaricomycetes</taxon>
        <taxon>Hymenochaetales</taxon>
        <taxon>Rickenellaceae</taxon>
        <taxon>Rickenella</taxon>
    </lineage>
</organism>
<sequence>MESHASSQRIHRSFRIVATRTTLLVPWWGICDGRLHILSIQTSGSRSRNLTIRWCIPLLHVMYACGCTWTDMGECGMIAECAHDGEEGWASGCDVMRQLGEEWPWLLMANGARFRPAGARSVVLWPIRHVDVLLLDDRQPVAAHSRCAGPSLHRSDIHINHRGYSGREFGGF</sequence>
<protein>
    <submittedName>
        <fullName evidence="1">Uncharacterized protein</fullName>
    </submittedName>
</protein>
<evidence type="ECO:0000313" key="2">
    <source>
        <dbReference type="Proteomes" id="UP000294933"/>
    </source>
</evidence>
<dbReference type="EMBL" id="ML170311">
    <property type="protein sequence ID" value="TDL14734.1"/>
    <property type="molecule type" value="Genomic_DNA"/>
</dbReference>
<dbReference type="VEuPathDB" id="FungiDB:BD410DRAFT_167951"/>
<evidence type="ECO:0000313" key="1">
    <source>
        <dbReference type="EMBL" id="TDL14734.1"/>
    </source>
</evidence>
<name>A0A4Y7PGZ9_9AGAM</name>
<keyword evidence="2" id="KW-1185">Reference proteome</keyword>
<reference evidence="1 2" key="1">
    <citation type="submission" date="2018-06" db="EMBL/GenBank/DDBJ databases">
        <title>A transcriptomic atlas of mushroom development highlights an independent origin of complex multicellularity.</title>
        <authorList>
            <consortium name="DOE Joint Genome Institute"/>
            <person name="Krizsan K."/>
            <person name="Almasi E."/>
            <person name="Merenyi Z."/>
            <person name="Sahu N."/>
            <person name="Viragh M."/>
            <person name="Koszo T."/>
            <person name="Mondo S."/>
            <person name="Kiss B."/>
            <person name="Balint B."/>
            <person name="Kues U."/>
            <person name="Barry K."/>
            <person name="Hegedus J.C."/>
            <person name="Henrissat B."/>
            <person name="Johnson J."/>
            <person name="Lipzen A."/>
            <person name="Ohm R."/>
            <person name="Nagy I."/>
            <person name="Pangilinan J."/>
            <person name="Yan J."/>
            <person name="Xiong Y."/>
            <person name="Grigoriev I.V."/>
            <person name="Hibbett D.S."/>
            <person name="Nagy L.G."/>
        </authorList>
    </citation>
    <scope>NUCLEOTIDE SEQUENCE [LARGE SCALE GENOMIC DNA]</scope>
    <source>
        <strain evidence="1 2">SZMC22713</strain>
    </source>
</reference>